<keyword evidence="7 12" id="KW-0040">ANK repeat</keyword>
<dbReference type="GO" id="GO:0034703">
    <property type="term" value="C:cation channel complex"/>
    <property type="evidence" value="ECO:0007669"/>
    <property type="project" value="UniProtKB-ARBA"/>
</dbReference>
<evidence type="ECO:0000256" key="7">
    <source>
        <dbReference type="ARBA" id="ARBA00023043"/>
    </source>
</evidence>
<feature type="region of interest" description="Disordered" evidence="13">
    <location>
        <begin position="1"/>
        <end position="24"/>
    </location>
</feature>
<proteinExistence type="predicted"/>
<feature type="compositionally biased region" description="Polar residues" evidence="13">
    <location>
        <begin position="179"/>
        <end position="191"/>
    </location>
</feature>
<keyword evidence="16" id="KW-0675">Receptor</keyword>
<reference evidence="16" key="1">
    <citation type="journal article" date="2021" name="Sci. Adv.">
        <title>The American lobster genome reveals insights on longevity, neural, and immune adaptations.</title>
        <authorList>
            <person name="Polinski J.M."/>
            <person name="Zimin A.V."/>
            <person name="Clark K.F."/>
            <person name="Kohn A.B."/>
            <person name="Sadowski N."/>
            <person name="Timp W."/>
            <person name="Ptitsyn A."/>
            <person name="Khanna P."/>
            <person name="Romanova D.Y."/>
            <person name="Williams P."/>
            <person name="Greenwood S.J."/>
            <person name="Moroz L.L."/>
            <person name="Walt D.R."/>
            <person name="Bodnar A.G."/>
        </authorList>
    </citation>
    <scope>NUCLEOTIDE SEQUENCE</scope>
    <source>
        <strain evidence="16">GMGI-L3</strain>
    </source>
</reference>
<dbReference type="InterPro" id="IPR005821">
    <property type="entry name" value="Ion_trans_dom"/>
</dbReference>
<evidence type="ECO:0000256" key="14">
    <source>
        <dbReference type="SAM" id="Phobius"/>
    </source>
</evidence>
<evidence type="ECO:0000256" key="6">
    <source>
        <dbReference type="ARBA" id="ARBA00022989"/>
    </source>
</evidence>
<dbReference type="Pfam" id="PF12796">
    <property type="entry name" value="Ank_2"/>
    <property type="match status" value="3"/>
</dbReference>
<evidence type="ECO:0000256" key="9">
    <source>
        <dbReference type="ARBA" id="ARBA00023136"/>
    </source>
</evidence>
<dbReference type="InterPro" id="IPR052076">
    <property type="entry name" value="TRP_cation_channel"/>
</dbReference>
<dbReference type="InterPro" id="IPR002110">
    <property type="entry name" value="Ankyrin_rpt"/>
</dbReference>
<feature type="transmembrane region" description="Helical" evidence="14">
    <location>
        <begin position="772"/>
        <end position="789"/>
    </location>
</feature>
<feature type="region of interest" description="Disordered" evidence="13">
    <location>
        <begin position="1139"/>
        <end position="1178"/>
    </location>
</feature>
<feature type="transmembrane region" description="Helical" evidence="14">
    <location>
        <begin position="940"/>
        <end position="963"/>
    </location>
</feature>
<feature type="repeat" description="ANK" evidence="12">
    <location>
        <begin position="401"/>
        <end position="433"/>
    </location>
</feature>
<name>A0A8J5NAL6_HOMAM</name>
<dbReference type="GO" id="GO:0005216">
    <property type="term" value="F:monoatomic ion channel activity"/>
    <property type="evidence" value="ECO:0007669"/>
    <property type="project" value="InterPro"/>
</dbReference>
<dbReference type="Gene3D" id="1.25.40.20">
    <property type="entry name" value="Ankyrin repeat-containing domain"/>
    <property type="match status" value="3"/>
</dbReference>
<feature type="domain" description="Ion transport" evidence="15">
    <location>
        <begin position="775"/>
        <end position="971"/>
    </location>
</feature>
<evidence type="ECO:0000256" key="11">
    <source>
        <dbReference type="ARBA" id="ARBA00023303"/>
    </source>
</evidence>
<dbReference type="InterPro" id="IPR036770">
    <property type="entry name" value="Ankyrin_rpt-contain_sf"/>
</dbReference>
<evidence type="ECO:0000256" key="3">
    <source>
        <dbReference type="ARBA" id="ARBA00022606"/>
    </source>
</evidence>
<feature type="repeat" description="ANK" evidence="12">
    <location>
        <begin position="468"/>
        <end position="500"/>
    </location>
</feature>
<keyword evidence="6 14" id="KW-1133">Transmembrane helix</keyword>
<evidence type="ECO:0000256" key="8">
    <source>
        <dbReference type="ARBA" id="ARBA00023065"/>
    </source>
</evidence>
<dbReference type="SMART" id="SM00248">
    <property type="entry name" value="ANK"/>
    <property type="match status" value="9"/>
</dbReference>
<evidence type="ECO:0000313" key="17">
    <source>
        <dbReference type="Proteomes" id="UP000747542"/>
    </source>
</evidence>
<keyword evidence="11" id="KW-0407">Ion channel</keyword>
<evidence type="ECO:0000256" key="10">
    <source>
        <dbReference type="ARBA" id="ARBA00023180"/>
    </source>
</evidence>
<accession>A0A8J5NAL6</accession>
<keyword evidence="5" id="KW-0677">Repeat</keyword>
<dbReference type="PANTHER" id="PTHR47143:SF1">
    <property type="entry name" value="ION_TRANS DOMAIN-CONTAINING PROTEIN"/>
    <property type="match status" value="1"/>
</dbReference>
<evidence type="ECO:0000256" key="4">
    <source>
        <dbReference type="ARBA" id="ARBA00022692"/>
    </source>
</evidence>
<feature type="repeat" description="ANK" evidence="12">
    <location>
        <begin position="334"/>
        <end position="362"/>
    </location>
</feature>
<feature type="transmembrane region" description="Helical" evidence="14">
    <location>
        <begin position="661"/>
        <end position="684"/>
    </location>
</feature>
<feature type="compositionally biased region" description="Basic residues" evidence="13">
    <location>
        <begin position="159"/>
        <end position="178"/>
    </location>
</feature>
<protein>
    <submittedName>
        <fullName evidence="16">Transient receptor potential channel pyrexia-like 1</fullName>
    </submittedName>
</protein>
<dbReference type="PROSITE" id="PS50297">
    <property type="entry name" value="ANK_REP_REGION"/>
    <property type="match status" value="8"/>
</dbReference>
<feature type="transmembrane region" description="Helical" evidence="14">
    <location>
        <begin position="878"/>
        <end position="896"/>
    </location>
</feature>
<feature type="repeat" description="ANK" evidence="12">
    <location>
        <begin position="269"/>
        <end position="296"/>
    </location>
</feature>
<dbReference type="PROSITE" id="PS50088">
    <property type="entry name" value="ANK_REPEAT"/>
    <property type="match status" value="9"/>
</dbReference>
<evidence type="ECO:0000313" key="16">
    <source>
        <dbReference type="EMBL" id="KAG7175894.1"/>
    </source>
</evidence>
<dbReference type="Proteomes" id="UP000747542">
    <property type="component" value="Unassembled WGS sequence"/>
</dbReference>
<organism evidence="16 17">
    <name type="scientific">Homarus americanus</name>
    <name type="common">American lobster</name>
    <dbReference type="NCBI Taxonomy" id="6706"/>
    <lineage>
        <taxon>Eukaryota</taxon>
        <taxon>Metazoa</taxon>
        <taxon>Ecdysozoa</taxon>
        <taxon>Arthropoda</taxon>
        <taxon>Crustacea</taxon>
        <taxon>Multicrustacea</taxon>
        <taxon>Malacostraca</taxon>
        <taxon>Eumalacostraca</taxon>
        <taxon>Eucarida</taxon>
        <taxon>Decapoda</taxon>
        <taxon>Pleocyemata</taxon>
        <taxon>Astacidea</taxon>
        <taxon>Nephropoidea</taxon>
        <taxon>Nephropidae</taxon>
        <taxon>Homarus</taxon>
    </lineage>
</organism>
<comment type="subcellular location">
    <subcellularLocation>
        <location evidence="1">Membrane</location>
        <topology evidence="1">Multi-pass membrane protein</topology>
    </subcellularLocation>
</comment>
<keyword evidence="8" id="KW-0406">Ion transport</keyword>
<feature type="repeat" description="ANK" evidence="12">
    <location>
        <begin position="536"/>
        <end position="568"/>
    </location>
</feature>
<feature type="compositionally biased region" description="Polar residues" evidence="13">
    <location>
        <begin position="1150"/>
        <end position="1178"/>
    </location>
</feature>
<keyword evidence="10" id="KW-0325">Glycoprotein</keyword>
<dbReference type="PRINTS" id="PR01415">
    <property type="entry name" value="ANKYRIN"/>
</dbReference>
<keyword evidence="2" id="KW-0813">Transport</keyword>
<feature type="compositionally biased region" description="Low complexity" evidence="13">
    <location>
        <begin position="7"/>
        <end position="16"/>
    </location>
</feature>
<feature type="repeat" description="ANK" evidence="12">
    <location>
        <begin position="297"/>
        <end position="324"/>
    </location>
</feature>
<gene>
    <name evidence="16" type="primary">pyx-L1</name>
    <name evidence="16" type="ORF">Hamer_G009930</name>
</gene>
<dbReference type="SUPFAM" id="SSF48403">
    <property type="entry name" value="Ankyrin repeat"/>
    <property type="match status" value="1"/>
</dbReference>
<sequence>MGYGVPQYQQKQKQQQHSPHRPVVATRSVPRAAVSAYGMRTHCNLVIPSPARGSPCRKGVMNGGMSKRGHQGVTSCLSWSPNHQGKQQQRRARVYSESQGLSRSMRIKRWIQNKQRSTSEENTQHSFVTVDEADEEGRPRGRYLLENICEESDVDFHDQKRKSRRRVSALTTRRRHQWRSQVGRNISPSSETSDDNFEKNTNLEDRLLKVSHGWNAQAAREHRINALRSFLTTKKQPLAMLNLLEANKITEAIAMAREIKTRVRLDVCLLWACLQGATDVVHMVLEAGANVDARDNAGFSTLHLAAESGSPEVLQVLLKNGARVGGTWDWDGNEEFTPLMLAARGGCVGGIKALIAAGANVDGGLNTIGETALHHAVRAESPECVELLINAGATVNPILLYSETPLHIAVCEGLSDIVGILLSAGADVKASRGNSKMTALHIAAQEGYSQVAHQLLNANANPNQANLRGQTPLHLAAKAQSYDTVQLLLSFGAHPNACDYDHKTPLHSGIFKGSRSHECLRLLLEAGADANAADQLGYTPLHMAALHDSSYCVLLFLDHGGDVTACTQGGVSALNVILRRTPTVLAHIQENLDAAISYTDHDHHEKDSQVQIDFRVLVPGDGDGLECRMLSCFIRENQKPLLKHPLCETLLFLKWLRVRSFFIVNLVFYALLVAMLTCYIMVVFPAASCLHLNSTTQETIFPPFQFTASTFLETNQKPLSTKVDSDHPNILEVSLDFSNGSLEPTETSDTILPIQLEKISKREQCGMKYEELLVYLLYFVWAGISMLAIKEIFQVIDTPRTYFSSWDNVIVWPIIIFTMTITVTSYVRHDTEEWEHHLAAIVIFLSWVELLLLIGRFPIFGLYIQMFTHVTKNFGKFLFAYVSLINAFSLSFGVLFPNHPPFKVYALRFIKTLVMMTGEIEYDDWFFGDKKIMYLGTSHVIFAVFLIFVTIILMNLLVGLAVSDIQGLQKSAGLDRLVRQTELIAHFESIMFSEWLAWAMPQRILSFLHRSILLCPSLYGRTLVLTPKTLQDTGIPQELVDAIIRTARTRDHATRRRNAFTNFRTLSKTAQFSSDADGDMQRSIDALRFGLDLLVWDVDERREDSVHLKEALATLSEELAHVGQCVETLSAAKMCSSCQQQEEGKEERTSVYTSCGTPDTMSGQGSSATLTSEVRMNV</sequence>
<evidence type="ECO:0000256" key="5">
    <source>
        <dbReference type="ARBA" id="ARBA00022737"/>
    </source>
</evidence>
<keyword evidence="17" id="KW-1185">Reference proteome</keyword>
<evidence type="ECO:0000256" key="2">
    <source>
        <dbReference type="ARBA" id="ARBA00022448"/>
    </source>
</evidence>
<comment type="caution">
    <text evidence="16">The sequence shown here is derived from an EMBL/GenBank/DDBJ whole genome shotgun (WGS) entry which is preliminary data.</text>
</comment>
<feature type="repeat" description="ANK" evidence="12">
    <location>
        <begin position="368"/>
        <end position="396"/>
    </location>
</feature>
<keyword evidence="4 14" id="KW-0812">Transmembrane</keyword>
<dbReference type="EMBL" id="JAHLQT010004633">
    <property type="protein sequence ID" value="KAG7175894.1"/>
    <property type="molecule type" value="Genomic_DNA"/>
</dbReference>
<feature type="transmembrane region" description="Helical" evidence="14">
    <location>
        <begin position="809"/>
        <end position="827"/>
    </location>
</feature>
<dbReference type="Pfam" id="PF00023">
    <property type="entry name" value="Ank"/>
    <property type="match status" value="1"/>
</dbReference>
<feature type="transmembrane region" description="Helical" evidence="14">
    <location>
        <begin position="839"/>
        <end position="866"/>
    </location>
</feature>
<evidence type="ECO:0000256" key="12">
    <source>
        <dbReference type="PROSITE-ProRule" id="PRU00023"/>
    </source>
</evidence>
<evidence type="ECO:0000259" key="15">
    <source>
        <dbReference type="Pfam" id="PF00520"/>
    </source>
</evidence>
<feature type="region of interest" description="Disordered" evidence="13">
    <location>
        <begin position="156"/>
        <end position="198"/>
    </location>
</feature>
<evidence type="ECO:0000256" key="1">
    <source>
        <dbReference type="ARBA" id="ARBA00004141"/>
    </source>
</evidence>
<keyword evidence="3" id="KW-0716">Sensory transduction</keyword>
<dbReference type="PANTHER" id="PTHR47143">
    <property type="entry name" value="TRANSIENT RECEPTOR POTENTIAL CATION CHANNEL PROTEIN PAINLESS"/>
    <property type="match status" value="1"/>
</dbReference>
<dbReference type="Pfam" id="PF00520">
    <property type="entry name" value="Ion_trans"/>
    <property type="match status" value="1"/>
</dbReference>
<feature type="repeat" description="ANK" evidence="12">
    <location>
        <begin position="435"/>
        <end position="467"/>
    </location>
</feature>
<feature type="repeat" description="ANK" evidence="12">
    <location>
        <begin position="501"/>
        <end position="535"/>
    </location>
</feature>
<keyword evidence="9 14" id="KW-0472">Membrane</keyword>
<dbReference type="AlphaFoldDB" id="A0A8J5NAL6"/>
<evidence type="ECO:0000256" key="13">
    <source>
        <dbReference type="SAM" id="MobiDB-lite"/>
    </source>
</evidence>